<reference evidence="2 4" key="2">
    <citation type="submission" date="2018-11" db="EMBL/GenBank/DDBJ databases">
        <authorList>
            <consortium name="Pathogen Informatics"/>
        </authorList>
    </citation>
    <scope>NUCLEOTIDE SEQUENCE [LARGE SCALE GENOMIC DNA]</scope>
</reference>
<dbReference type="InterPro" id="IPR032870">
    <property type="entry name" value="ALKBH7-like"/>
</dbReference>
<dbReference type="AlphaFoldDB" id="A0A0N4U2Q9"/>
<gene>
    <name evidence="2" type="ORF">DME_LOCUS5340</name>
</gene>
<reference evidence="5" key="1">
    <citation type="submission" date="2017-02" db="UniProtKB">
        <authorList>
            <consortium name="WormBaseParasite"/>
        </authorList>
    </citation>
    <scope>IDENTIFICATION</scope>
</reference>
<dbReference type="Gene3D" id="2.60.120.590">
    <property type="entry name" value="Alpha-ketoglutarate-dependent dioxygenase AlkB-like"/>
    <property type="match status" value="1"/>
</dbReference>
<evidence type="ECO:0000313" key="5">
    <source>
        <dbReference type="WBParaSite" id="DME_0000098001-mRNA-1"/>
    </source>
</evidence>
<evidence type="ECO:0000313" key="3">
    <source>
        <dbReference type="Proteomes" id="UP000038040"/>
    </source>
</evidence>
<evidence type="ECO:0000313" key="4">
    <source>
        <dbReference type="Proteomes" id="UP000274756"/>
    </source>
</evidence>
<dbReference type="STRING" id="318479.A0A0N4U2Q9"/>
<dbReference type="OrthoDB" id="28127at2759"/>
<comment type="cofactor">
    <cofactor evidence="1">
        <name>Fe(2+)</name>
        <dbReference type="ChEBI" id="CHEBI:29033"/>
    </cofactor>
</comment>
<organism evidence="3 5">
    <name type="scientific">Dracunculus medinensis</name>
    <name type="common">Guinea worm</name>
    <dbReference type="NCBI Taxonomy" id="318479"/>
    <lineage>
        <taxon>Eukaryota</taxon>
        <taxon>Metazoa</taxon>
        <taxon>Ecdysozoa</taxon>
        <taxon>Nematoda</taxon>
        <taxon>Chromadorea</taxon>
        <taxon>Rhabditida</taxon>
        <taxon>Spirurina</taxon>
        <taxon>Dracunculoidea</taxon>
        <taxon>Dracunculidae</taxon>
        <taxon>Dracunculus</taxon>
    </lineage>
</organism>
<proteinExistence type="predicted"/>
<sequence length="161" mass="19176">MENSAIHLYREREQKNWTERNTAIIQRIREASFEKDVAHLSYIHILDLHEDGVIKPHIDSIRYCGDVISGISLLSDAVLRLRHKDRKDELILDILIERRSLYRIGDFSRYEFTHEVLSKNESFFMGESVPRKRRISIICRDLPKTFVEAQKKLLEHFKNKK</sequence>
<dbReference type="WBParaSite" id="DME_0000098001-mRNA-1">
    <property type="protein sequence ID" value="DME_0000098001-mRNA-1"/>
    <property type="gene ID" value="DME_0000098001"/>
</dbReference>
<dbReference type="Proteomes" id="UP000038040">
    <property type="component" value="Unplaced"/>
</dbReference>
<dbReference type="GO" id="GO:0006974">
    <property type="term" value="P:DNA damage response"/>
    <property type="evidence" value="ECO:0007669"/>
    <property type="project" value="InterPro"/>
</dbReference>
<evidence type="ECO:0000256" key="1">
    <source>
        <dbReference type="ARBA" id="ARBA00001954"/>
    </source>
</evidence>
<accession>A0A0N4U2Q9</accession>
<dbReference type="InterPro" id="IPR037151">
    <property type="entry name" value="AlkB-like_sf"/>
</dbReference>
<dbReference type="EMBL" id="UYYG01001152">
    <property type="protein sequence ID" value="VDN55367.1"/>
    <property type="molecule type" value="Genomic_DNA"/>
</dbReference>
<dbReference type="GO" id="GO:0005759">
    <property type="term" value="C:mitochondrial matrix"/>
    <property type="evidence" value="ECO:0007669"/>
    <property type="project" value="TreeGrafter"/>
</dbReference>
<keyword evidence="4" id="KW-1185">Reference proteome</keyword>
<evidence type="ECO:0000313" key="2">
    <source>
        <dbReference type="EMBL" id="VDN55367.1"/>
    </source>
</evidence>
<dbReference type="PANTHER" id="PTHR21052">
    <property type="entry name" value="SPERMATOGENESIS ASSOCIATED 11-RELATED"/>
    <property type="match status" value="1"/>
</dbReference>
<protein>
    <submittedName>
        <fullName evidence="5">2OG-FeII_Oxy_2 domain-containing protein</fullName>
    </submittedName>
</protein>
<dbReference type="PANTHER" id="PTHR21052:SF0">
    <property type="entry name" value="ALPHA-KETOGLUTARATE-DEPENDENT DIOXYGENASE ALKB HOMOLOG 7, MITOCHONDRIAL"/>
    <property type="match status" value="1"/>
</dbReference>
<dbReference type="Proteomes" id="UP000274756">
    <property type="component" value="Unassembled WGS sequence"/>
</dbReference>
<name>A0A0N4U2Q9_DRAME</name>
<dbReference type="GO" id="GO:0006631">
    <property type="term" value="P:fatty acid metabolic process"/>
    <property type="evidence" value="ECO:0007669"/>
    <property type="project" value="TreeGrafter"/>
</dbReference>
<dbReference type="SUPFAM" id="SSF51197">
    <property type="entry name" value="Clavaminate synthase-like"/>
    <property type="match status" value="1"/>
</dbReference>